<feature type="compositionally biased region" description="Polar residues" evidence="1">
    <location>
        <begin position="7"/>
        <end position="21"/>
    </location>
</feature>
<feature type="region of interest" description="Disordered" evidence="1">
    <location>
        <begin position="1"/>
        <end position="31"/>
    </location>
</feature>
<keyword evidence="3" id="KW-1185">Reference proteome</keyword>
<name>A0A2Z6ETY2_9BURK</name>
<dbReference type="KEGG" id="mcys:MCB1EB_0700"/>
<dbReference type="RefSeq" id="WP_045362927.1">
    <property type="nucleotide sequence ID" value="NZ_AP018150.1"/>
</dbReference>
<evidence type="ECO:0000313" key="3">
    <source>
        <dbReference type="Proteomes" id="UP000282597"/>
    </source>
</evidence>
<reference evidence="2 3" key="1">
    <citation type="journal article" date="2018" name="Microbes Environ.">
        <title>Comparative Genomic Insights into Endofungal Lifestyles of Two Bacterial Endosymbionts, Mycoavidus cysteinexigens and Burkholderia rhizoxinica.</title>
        <authorList>
            <person name="Sharmin D."/>
            <person name="Guo Y."/>
            <person name="Nishizawa T."/>
            <person name="Ohshima S."/>
            <person name="Sato Y."/>
            <person name="Takashima Y."/>
            <person name="Narisawa K."/>
            <person name="Ohta H."/>
        </authorList>
    </citation>
    <scope>NUCLEOTIDE SEQUENCE [LARGE SCALE GENOMIC DNA]</scope>
    <source>
        <strain evidence="2 3">B1-EB</strain>
    </source>
</reference>
<accession>A0A2Z6ETY2</accession>
<proteinExistence type="predicted"/>
<dbReference type="EMBL" id="AP018150">
    <property type="protein sequence ID" value="BBE08861.1"/>
    <property type="molecule type" value="Genomic_DNA"/>
</dbReference>
<dbReference type="AlphaFoldDB" id="A0A2Z6ETY2"/>
<feature type="compositionally biased region" description="Polar residues" evidence="1">
    <location>
        <begin position="50"/>
        <end position="62"/>
    </location>
</feature>
<feature type="region of interest" description="Disordered" evidence="1">
    <location>
        <begin position="46"/>
        <end position="72"/>
    </location>
</feature>
<dbReference type="Proteomes" id="UP000282597">
    <property type="component" value="Chromosome"/>
</dbReference>
<evidence type="ECO:0000313" key="2">
    <source>
        <dbReference type="EMBL" id="BBE08861.1"/>
    </source>
</evidence>
<protein>
    <submittedName>
        <fullName evidence="2">Acyl-CoA dehydrogenase-like protein</fullName>
    </submittedName>
</protein>
<gene>
    <name evidence="2" type="ORF">MCB1EB_0700</name>
</gene>
<organism evidence="2 3">
    <name type="scientific">Mycoavidus cysteinexigens</name>
    <dbReference type="NCBI Taxonomy" id="1553431"/>
    <lineage>
        <taxon>Bacteria</taxon>
        <taxon>Pseudomonadati</taxon>
        <taxon>Pseudomonadota</taxon>
        <taxon>Betaproteobacteria</taxon>
        <taxon>Burkholderiales</taxon>
        <taxon>Burkholderiaceae</taxon>
        <taxon>Mycoavidus</taxon>
    </lineage>
</organism>
<evidence type="ECO:0000256" key="1">
    <source>
        <dbReference type="SAM" id="MobiDB-lite"/>
    </source>
</evidence>
<sequence>MLKNTFDKSQSTVPDVPSSSRLPLGKGEFEPEVVRRRSYPIGEAFDVLTHSGTSQKSSTNRPKASRIDKTNDALSIEENGEELRSLGASPQYKVHAERELPSLNPDTMRKLVKQHRGAQAAKTWANQLDGAIQGTSFGEFVRSQFNQHLSLDEAQEFGAMVKQILRDKSAPDATKQLVTVPLLRVLAQVTNGDPDLAIEVLVRLGRPLDIGMHESASGETQIDQYAWRCAQQLAYERGPALNALLKLQGIDPAQAAQATLSKATRLTVYLQAAHKLHILEKALDLEAGASVGINAKAKLKEKPEAKQALAALKVACLADLTAKSCTDKTLNLAALEKNNTLKPDEIAAYWTWVQGFEENQLGSLLDKVNSRLLKAGKAWVARGQARAVLQNKIDQAPNWSFARLLARAELFLDDVPRAFNQKKTPYRTTEPAVDDELQVIYGETLLIVHSELCSYGEELLKGARNAEELAETAFTIAKIKQRIELHAPKQHEATHIGSMDNIEALLKLARKQLDSQPELEDKAVKKALELLDQKKEEEIKALKNSDSSASTYGLFSCDELEGIADQFFLGAKASETEDGRQSRKVMLALLKQAKQQAMLLNPMPLHEINPETLQAFQLNYINQTNGSRFEEFDGGRVGLGLGVVLKTHGAASVGLFARRTYGAEAAHAMSLNDAGLQLEFGKRQRKTLAVRGNAFFGKRFNLGLTKLIFGGGFTAGMNYQTGEAEHATLHALKSAGAQGDDKAWRDTAEKMVKNYWSAIESAQSDSENQQQAFLNVLARANFDDPNILLGNRNRSNTQVDLFMTASLGAYVALNPQSDSPTSIGLAGELTAKATPYSVGRETLTNDVAQGQQKRAGQASAILVDTSGRLLPGVGIPVETDAIKEVGLGGGLTRLRRIHQKLNTKKTVAEQGRHGTLHIMHNPQGIVPKLTVIDETFANSSHFKEMLGQDSRWSHLYEARLDNFIAATPNEKEAKPIFGVRWQLKDDQDLIDKINGYTHEMTQLYKVAQQTVDKAEKRTIKERIDELQSRVDGLFADPASWELYGLFKAREAKQGSSEGWKYIGWATHEHERTSVSDVEWLLSSKLDKGKKKLERAIN</sequence>